<dbReference type="InterPro" id="IPR013137">
    <property type="entry name" value="Znf_TFIIB"/>
</dbReference>
<feature type="compositionally biased region" description="Low complexity" evidence="10">
    <location>
        <begin position="558"/>
        <end position="585"/>
    </location>
</feature>
<dbReference type="InterPro" id="IPR036915">
    <property type="entry name" value="Cyclin-like_sf"/>
</dbReference>
<dbReference type="OrthoDB" id="25790at2759"/>
<dbReference type="Pfam" id="PF08271">
    <property type="entry name" value="Zn_Ribbon_TF"/>
    <property type="match status" value="1"/>
</dbReference>
<keyword evidence="11" id="KW-0472">Membrane</keyword>
<dbReference type="SMART" id="SM00385">
    <property type="entry name" value="CYCLIN"/>
    <property type="match status" value="2"/>
</dbReference>
<evidence type="ECO:0000256" key="6">
    <source>
        <dbReference type="ARBA" id="ARBA00031706"/>
    </source>
</evidence>
<comment type="subunit">
    <text evidence="8">Associates with TFIID-IIA (DA complex) to form TFIID-IIA-IIB (DAB-complex) which is then recognized by polymerase II.</text>
</comment>
<feature type="compositionally biased region" description="Low complexity" evidence="10">
    <location>
        <begin position="464"/>
        <end position="473"/>
    </location>
</feature>
<accession>S3C8C3</accession>
<dbReference type="GO" id="GO:0003743">
    <property type="term" value="F:translation initiation factor activity"/>
    <property type="evidence" value="ECO:0007669"/>
    <property type="project" value="UniProtKB-KW"/>
</dbReference>
<keyword evidence="13" id="KW-0648">Protein biosynthesis</keyword>
<dbReference type="PROSITE" id="PS51134">
    <property type="entry name" value="ZF_TFIIB"/>
    <property type="match status" value="1"/>
</dbReference>
<feature type="region of interest" description="Disordered" evidence="10">
    <location>
        <begin position="22"/>
        <end position="81"/>
    </location>
</feature>
<evidence type="ECO:0000256" key="2">
    <source>
        <dbReference type="ARBA" id="ARBA00013932"/>
    </source>
</evidence>
<dbReference type="PANTHER" id="PTHR11618:SF13">
    <property type="entry name" value="TRANSCRIPTION INITIATION FACTOR IIB"/>
    <property type="match status" value="1"/>
</dbReference>
<dbReference type="GO" id="GO:0016251">
    <property type="term" value="F:RNA polymerase II general transcription initiation factor activity"/>
    <property type="evidence" value="ECO:0007669"/>
    <property type="project" value="TreeGrafter"/>
</dbReference>
<dbReference type="InterPro" id="IPR013763">
    <property type="entry name" value="Cyclin-like_dom"/>
</dbReference>
<dbReference type="PROSITE" id="PS00782">
    <property type="entry name" value="TFIIB"/>
    <property type="match status" value="1"/>
</dbReference>
<dbReference type="InterPro" id="IPR023486">
    <property type="entry name" value="TFIIB_CS"/>
</dbReference>
<dbReference type="Gene3D" id="1.10.472.10">
    <property type="entry name" value="Cyclin-like"/>
    <property type="match status" value="1"/>
</dbReference>
<gene>
    <name evidence="13" type="ORF">F503_06868</name>
</gene>
<evidence type="ECO:0000256" key="4">
    <source>
        <dbReference type="ARBA" id="ARBA00023015"/>
    </source>
</evidence>
<keyword evidence="9" id="KW-0862">Zinc</keyword>
<protein>
    <recommendedName>
        <fullName evidence="2">Transcription initiation factor IIB</fullName>
    </recommendedName>
    <alternativeName>
        <fullName evidence="6">General transcription factor TFIIB</fullName>
    </alternativeName>
</protein>
<dbReference type="InterPro" id="IPR000812">
    <property type="entry name" value="TFIIB"/>
</dbReference>
<feature type="region of interest" description="Disordered" evidence="10">
    <location>
        <begin position="645"/>
        <end position="665"/>
    </location>
</feature>
<dbReference type="Gene3D" id="1.10.472.170">
    <property type="match status" value="1"/>
</dbReference>
<dbReference type="Pfam" id="PF00382">
    <property type="entry name" value="TFIIB"/>
    <property type="match status" value="2"/>
</dbReference>
<organism evidence="13 14">
    <name type="scientific">Ophiostoma piceae (strain UAMH 11346)</name>
    <name type="common">Sap stain fungus</name>
    <dbReference type="NCBI Taxonomy" id="1262450"/>
    <lineage>
        <taxon>Eukaryota</taxon>
        <taxon>Fungi</taxon>
        <taxon>Dikarya</taxon>
        <taxon>Ascomycota</taxon>
        <taxon>Pezizomycotina</taxon>
        <taxon>Sordariomycetes</taxon>
        <taxon>Sordariomycetidae</taxon>
        <taxon>Ophiostomatales</taxon>
        <taxon>Ophiostomataceae</taxon>
        <taxon>Ophiostoma</taxon>
    </lineage>
</organism>
<dbReference type="EMBL" id="KE148147">
    <property type="protein sequence ID" value="EPE09092.1"/>
    <property type="molecule type" value="Genomic_DNA"/>
</dbReference>
<feature type="region of interest" description="Disordered" evidence="10">
    <location>
        <begin position="285"/>
        <end position="332"/>
    </location>
</feature>
<dbReference type="FunFam" id="1.10.472.170:FF:000001">
    <property type="entry name" value="Transcription initiation factor IIB"/>
    <property type="match status" value="1"/>
</dbReference>
<evidence type="ECO:0000256" key="7">
    <source>
        <dbReference type="ARBA" id="ARBA00056616"/>
    </source>
</evidence>
<keyword evidence="11" id="KW-0812">Transmembrane</keyword>
<feature type="compositionally biased region" description="Polar residues" evidence="10">
    <location>
        <begin position="357"/>
        <end position="367"/>
    </location>
</feature>
<feature type="compositionally biased region" description="Basic and acidic residues" evidence="10">
    <location>
        <begin position="301"/>
        <end position="317"/>
    </location>
</feature>
<evidence type="ECO:0000259" key="12">
    <source>
        <dbReference type="PROSITE" id="PS51134"/>
    </source>
</evidence>
<comment type="similarity">
    <text evidence="1">Belongs to the TFIIB family.</text>
</comment>
<dbReference type="GO" id="GO:0005634">
    <property type="term" value="C:nucleus"/>
    <property type="evidence" value="ECO:0007669"/>
    <property type="project" value="TreeGrafter"/>
</dbReference>
<keyword evidence="11" id="KW-1133">Transmembrane helix</keyword>
<dbReference type="PRINTS" id="PR00685">
    <property type="entry name" value="TIFACTORIIB"/>
</dbReference>
<comment type="function">
    <text evidence="7">General factor that plays a major role in the activation of eukaryotic genes transcribed by RNA polymerase II.</text>
</comment>
<dbReference type="InterPro" id="IPR013150">
    <property type="entry name" value="TFIIB_cyclin"/>
</dbReference>
<dbReference type="GO" id="GO:0017025">
    <property type="term" value="F:TBP-class protein binding"/>
    <property type="evidence" value="ECO:0007669"/>
    <property type="project" value="InterPro"/>
</dbReference>
<feature type="region of interest" description="Disordered" evidence="10">
    <location>
        <begin position="133"/>
        <end position="156"/>
    </location>
</feature>
<evidence type="ECO:0000256" key="8">
    <source>
        <dbReference type="ARBA" id="ARBA00066213"/>
    </source>
</evidence>
<feature type="compositionally biased region" description="Polar residues" evidence="10">
    <location>
        <begin position="541"/>
        <end position="557"/>
    </location>
</feature>
<dbReference type="SUPFAM" id="SSF47954">
    <property type="entry name" value="Cyclin-like"/>
    <property type="match status" value="2"/>
</dbReference>
<dbReference type="GO" id="GO:0008270">
    <property type="term" value="F:zinc ion binding"/>
    <property type="evidence" value="ECO:0007669"/>
    <property type="project" value="UniProtKB-KW"/>
</dbReference>
<feature type="region of interest" description="Disordered" evidence="10">
    <location>
        <begin position="347"/>
        <end position="448"/>
    </location>
</feature>
<dbReference type="FunFam" id="2.20.25.10:FF:000036">
    <property type="entry name" value="Transcription initiation factor IIB"/>
    <property type="match status" value="1"/>
</dbReference>
<evidence type="ECO:0000313" key="14">
    <source>
        <dbReference type="Proteomes" id="UP000016923"/>
    </source>
</evidence>
<proteinExistence type="inferred from homology"/>
<evidence type="ECO:0000256" key="9">
    <source>
        <dbReference type="PROSITE-ProRule" id="PRU00469"/>
    </source>
</evidence>
<keyword evidence="4" id="KW-0805">Transcription regulation</keyword>
<dbReference type="eggNOG" id="KOG1597">
    <property type="taxonomic scope" value="Eukaryota"/>
</dbReference>
<dbReference type="CDD" id="cd12087">
    <property type="entry name" value="TM_EGFR-like"/>
    <property type="match status" value="1"/>
</dbReference>
<feature type="region of interest" description="Disordered" evidence="10">
    <location>
        <begin position="463"/>
        <end position="590"/>
    </location>
</feature>
<dbReference type="HOGENOM" id="CLU_330425_0_0_1"/>
<dbReference type="SUPFAM" id="SSF57783">
    <property type="entry name" value="Zinc beta-ribbon"/>
    <property type="match status" value="1"/>
</dbReference>
<keyword evidence="9" id="KW-0863">Zinc-finger</keyword>
<evidence type="ECO:0000256" key="5">
    <source>
        <dbReference type="ARBA" id="ARBA00023163"/>
    </source>
</evidence>
<evidence type="ECO:0000256" key="3">
    <source>
        <dbReference type="ARBA" id="ARBA00022737"/>
    </source>
</evidence>
<dbReference type="GO" id="GO:0097550">
    <property type="term" value="C:transcription preinitiation complex"/>
    <property type="evidence" value="ECO:0007669"/>
    <property type="project" value="TreeGrafter"/>
</dbReference>
<feature type="transmembrane region" description="Helical" evidence="11">
    <location>
        <begin position="159"/>
        <end position="182"/>
    </location>
</feature>
<reference evidence="13 14" key="1">
    <citation type="journal article" date="2013" name="BMC Genomics">
        <title>The genome and transcriptome of the pine saprophyte Ophiostoma piceae, and a comparison with the bark beetle-associated pine pathogen Grosmannia clavigera.</title>
        <authorList>
            <person name="Haridas S."/>
            <person name="Wang Y."/>
            <person name="Lim L."/>
            <person name="Massoumi Alamouti S."/>
            <person name="Jackman S."/>
            <person name="Docking R."/>
            <person name="Robertson G."/>
            <person name="Birol I."/>
            <person name="Bohlmann J."/>
            <person name="Breuil C."/>
        </authorList>
    </citation>
    <scope>NUCLEOTIDE SEQUENCE [LARGE SCALE GENOMIC DNA]</scope>
    <source>
        <strain evidence="13 14">UAMH 11346</strain>
    </source>
</reference>
<evidence type="ECO:0000256" key="10">
    <source>
        <dbReference type="SAM" id="MobiDB-lite"/>
    </source>
</evidence>
<dbReference type="GO" id="GO:0051123">
    <property type="term" value="P:RNA polymerase II preinitiation complex assembly"/>
    <property type="evidence" value="ECO:0007669"/>
    <property type="project" value="UniProtKB-ARBA"/>
</dbReference>
<evidence type="ECO:0000313" key="13">
    <source>
        <dbReference type="EMBL" id="EPE09092.1"/>
    </source>
</evidence>
<name>S3C8C3_OPHP1</name>
<keyword evidence="9" id="KW-0479">Metal-binding</keyword>
<keyword evidence="5" id="KW-0804">Transcription</keyword>
<keyword evidence="14" id="KW-1185">Reference proteome</keyword>
<evidence type="ECO:0000256" key="11">
    <source>
        <dbReference type="SAM" id="Phobius"/>
    </source>
</evidence>
<keyword evidence="3" id="KW-0677">Repeat</keyword>
<evidence type="ECO:0000256" key="1">
    <source>
        <dbReference type="ARBA" id="ARBA00010857"/>
    </source>
</evidence>
<sequence length="924" mass="100130">MASPASMSGAVNDQTAVAASTLPQTQSLLPQTQSLPQTQDAIQSTSLATTDTLPTTTAASWEQTTTPTMSTWSPPAETTTPWEQTTAWATSTPTLSASTPYTSATSPVSSIISTATPSVSTTSSSSSATAASATASSSASSASTASTTSASSSSSTPKWIPGVIVGSIAFVAILAGLAFWLLRRRKSQKNQQYHQAEQFDQGGAPLASPDIFGYRRPLMRQSNADDAERQRRALIRKSIISRSSWSASQIDIAAAAAPTRRDESVSLRDDWKEWEAQMQQQKADLANQHPSMQVEEVEGADVERDGRGLRDARDERNVSPPPTAHGHEEVFPVSPVSTVSVLPPVPARSRQRPLSADSVQSDQTVTNHNRDSTADLLPTQTADPLLPRRPTIKSIRSITHRNPHTRHMSEAESPTSIYSVDLQDGRQNRAPSASPRRRPQTATTHSPLFRRLALTLLSAKDSSHFSSSSSSRSHGSHGSHGSQVQVELRILETLAAKHRKKPRKDKDAGKKKDKTGRISKASSSSSSSRKPLKELRHNKRTPSLTQTTLGGSITKASKPQAKTQAQTQVQTQTQVHTQTQTTAPTMEAPRDAYKENLDNILMCNECKEFPPNLVEEFSSGDMVCGSCGLVVGSRIIDNRSEWRTFANDDQGNDDPSRVGESANSLANDEGLRTQVDMRAANGKLAGKLNSINKKSQSEKLNNDLQEGFRAISGLVDVMQTSTIVGQTAMHIYKLAYEHGQLKGKQREAVIAGCIFIACRQCGVPRTFREIYSITHVQKKEIGRVFKSLESFLSKIQEKNPQASAAQGVKDYKASSSTSAEELCTRYCSLLAFRNTPRMEKISKALARKTTGIPDLAGRSPLSVAAACIYFASQYLEDPRASKDIANVAGVSDGTIKTAYKFLYNTRDTLVEDDWNGNVASLPTN</sequence>
<dbReference type="VEuPathDB" id="FungiDB:F503_06868"/>
<dbReference type="Proteomes" id="UP000016923">
    <property type="component" value="Unassembled WGS sequence"/>
</dbReference>
<feature type="domain" description="TFIIB-type" evidence="12">
    <location>
        <begin position="599"/>
        <end position="632"/>
    </location>
</feature>
<dbReference type="CDD" id="cd20551">
    <property type="entry name" value="CYCLIN_TFIIB_rpt1"/>
    <property type="match status" value="1"/>
</dbReference>
<keyword evidence="13" id="KW-0396">Initiation factor</keyword>
<dbReference type="PANTHER" id="PTHR11618">
    <property type="entry name" value="TRANSCRIPTION INITIATION FACTOR IIB-RELATED"/>
    <property type="match status" value="1"/>
</dbReference>
<dbReference type="STRING" id="1262450.S3C8C3"/>
<dbReference type="AlphaFoldDB" id="S3C8C3"/>
<feature type="compositionally biased region" description="Low complexity" evidence="10">
    <location>
        <begin position="22"/>
        <end position="75"/>
    </location>
</feature>